<dbReference type="AlphaFoldDB" id="A0A977KBW0"/>
<dbReference type="EMBL" id="CP006868">
    <property type="protein sequence ID" value="UXD22273.1"/>
    <property type="molecule type" value="Genomic_DNA"/>
</dbReference>
<keyword evidence="2" id="KW-1185">Reference proteome</keyword>
<proteinExistence type="predicted"/>
<accession>A0A977KBW0</accession>
<dbReference type="InterPro" id="IPR015943">
    <property type="entry name" value="WD40/YVTN_repeat-like_dom_sf"/>
</dbReference>
<dbReference type="InterPro" id="IPR011047">
    <property type="entry name" value="Quinoprotein_ADH-like_sf"/>
</dbReference>
<gene>
    <name evidence="1" type="ORF">IPA_03130</name>
</gene>
<dbReference type="SUPFAM" id="SSF50998">
    <property type="entry name" value="Quinoprotein alcohol dehydrogenase-like"/>
    <property type="match status" value="1"/>
</dbReference>
<dbReference type="KEGG" id="ipc:IPA_03130"/>
<protein>
    <submittedName>
        <fullName evidence="1">Uncharacterized protein</fullName>
    </submittedName>
</protein>
<name>A0A977KBW0_9CREN</name>
<dbReference type="Gene3D" id="2.130.10.10">
    <property type="entry name" value="YVTN repeat-like/Quinoprotein amine dehydrogenase"/>
    <property type="match status" value="1"/>
</dbReference>
<evidence type="ECO:0000313" key="1">
    <source>
        <dbReference type="EMBL" id="UXD22273.1"/>
    </source>
</evidence>
<reference evidence="1" key="1">
    <citation type="submission" date="2013-11" db="EMBL/GenBank/DDBJ databases">
        <title>Comparative genomics of Ignicoccus.</title>
        <authorList>
            <person name="Podar M."/>
        </authorList>
    </citation>
    <scope>NUCLEOTIDE SEQUENCE</scope>
    <source>
        <strain evidence="1">DSM 13166</strain>
    </source>
</reference>
<sequence>MALNVSKVFVFQTWGKVEDMTSNGALLGVASDDTCAYLLNGTSLFYKFCANVSGVCAAPAMSGVGTNGKLFVFTNYNGNAYVYLPNGTIRSFKVYSFKGKLVAFKKFFVACYVGCAAFTYDGKKLWEYDTVFVGKPSTDGKIIYVPELTEERITMLSLNGTILKTYPLGGREAMSTSYCKGLLAVGTSTSVMLFKANGTKLRLLWEREIGGRAWSVTFSPDCRYIAVADTMGGKVRIYDIRGDQILVLEPRMPYSVYWGKYLYVGTQLGKVIAYSLR</sequence>
<dbReference type="Proteomes" id="UP001063698">
    <property type="component" value="Chromosome"/>
</dbReference>
<organism evidence="1 2">
    <name type="scientific">Ignicoccus pacificus DSM 13166</name>
    <dbReference type="NCBI Taxonomy" id="940294"/>
    <lineage>
        <taxon>Archaea</taxon>
        <taxon>Thermoproteota</taxon>
        <taxon>Thermoprotei</taxon>
        <taxon>Desulfurococcales</taxon>
        <taxon>Desulfurococcaceae</taxon>
        <taxon>Ignicoccus</taxon>
    </lineage>
</organism>
<evidence type="ECO:0000313" key="2">
    <source>
        <dbReference type="Proteomes" id="UP001063698"/>
    </source>
</evidence>